<comment type="subcellular location">
    <subcellularLocation>
        <location evidence="1">Membrane</location>
        <topology evidence="1">Multi-pass membrane protein</topology>
    </subcellularLocation>
</comment>
<dbReference type="AlphaFoldDB" id="A0A915KIU7"/>
<dbReference type="GO" id="GO:0005251">
    <property type="term" value="F:delayed rectifier potassium channel activity"/>
    <property type="evidence" value="ECO:0007669"/>
    <property type="project" value="TreeGrafter"/>
</dbReference>
<accession>A0A915KIU7</accession>
<reference evidence="10" key="1">
    <citation type="submission" date="2022-11" db="UniProtKB">
        <authorList>
            <consortium name="WormBaseParasite"/>
        </authorList>
    </citation>
    <scope>IDENTIFICATION</scope>
</reference>
<dbReference type="GO" id="GO:0001508">
    <property type="term" value="P:action potential"/>
    <property type="evidence" value="ECO:0007669"/>
    <property type="project" value="TreeGrafter"/>
</dbReference>
<dbReference type="WBParaSite" id="nRc.2.0.1.t37926-RA">
    <property type="protein sequence ID" value="nRc.2.0.1.t37926-RA"/>
    <property type="gene ID" value="nRc.2.0.1.g37926"/>
</dbReference>
<dbReference type="GO" id="GO:0043679">
    <property type="term" value="C:axon terminus"/>
    <property type="evidence" value="ECO:0007669"/>
    <property type="project" value="TreeGrafter"/>
</dbReference>
<dbReference type="SUPFAM" id="SSF54695">
    <property type="entry name" value="POZ domain"/>
    <property type="match status" value="1"/>
</dbReference>
<keyword evidence="4" id="KW-1133">Transmembrane helix</keyword>
<dbReference type="GO" id="GO:0051260">
    <property type="term" value="P:protein homooligomerization"/>
    <property type="evidence" value="ECO:0007669"/>
    <property type="project" value="InterPro"/>
</dbReference>
<organism evidence="9 10">
    <name type="scientific">Romanomermis culicivorax</name>
    <name type="common">Nematode worm</name>
    <dbReference type="NCBI Taxonomy" id="13658"/>
    <lineage>
        <taxon>Eukaryota</taxon>
        <taxon>Metazoa</taxon>
        <taxon>Ecdysozoa</taxon>
        <taxon>Nematoda</taxon>
        <taxon>Enoplea</taxon>
        <taxon>Dorylaimia</taxon>
        <taxon>Mermithida</taxon>
        <taxon>Mermithoidea</taxon>
        <taxon>Mermithidae</taxon>
        <taxon>Romanomermis</taxon>
    </lineage>
</organism>
<evidence type="ECO:0000313" key="10">
    <source>
        <dbReference type="WBParaSite" id="nRc.2.0.1.t37926-RA"/>
    </source>
</evidence>
<dbReference type="PANTHER" id="PTHR11537">
    <property type="entry name" value="VOLTAGE-GATED POTASSIUM CHANNEL"/>
    <property type="match status" value="1"/>
</dbReference>
<feature type="domain" description="Potassium channel tetramerisation-type BTB" evidence="8">
    <location>
        <begin position="9"/>
        <end position="64"/>
    </location>
</feature>
<dbReference type="Proteomes" id="UP000887565">
    <property type="component" value="Unplaced"/>
</dbReference>
<evidence type="ECO:0000256" key="4">
    <source>
        <dbReference type="ARBA" id="ARBA00022989"/>
    </source>
</evidence>
<dbReference type="InterPro" id="IPR028325">
    <property type="entry name" value="VG_K_chnl"/>
</dbReference>
<dbReference type="GO" id="GO:0042734">
    <property type="term" value="C:presynaptic membrane"/>
    <property type="evidence" value="ECO:0007669"/>
    <property type="project" value="TreeGrafter"/>
</dbReference>
<dbReference type="GO" id="GO:0008076">
    <property type="term" value="C:voltage-gated potassium channel complex"/>
    <property type="evidence" value="ECO:0007669"/>
    <property type="project" value="InterPro"/>
</dbReference>
<keyword evidence="3" id="KW-0812">Transmembrane</keyword>
<dbReference type="Pfam" id="PF02214">
    <property type="entry name" value="BTB_2"/>
    <property type="match status" value="1"/>
</dbReference>
<dbReference type="InterPro" id="IPR003131">
    <property type="entry name" value="T1-type_BTB"/>
</dbReference>
<evidence type="ECO:0000256" key="1">
    <source>
        <dbReference type="ARBA" id="ARBA00004141"/>
    </source>
</evidence>
<sequence>MSTLDDSRIILNVGGVRHETYKHVLKKIPATRLSKLTENLVNYDPVLKEYFFDRHPDVFAQVIRIGTMIIDTYKASLSKL</sequence>
<keyword evidence="9" id="KW-1185">Reference proteome</keyword>
<keyword evidence="2" id="KW-0813">Transport</keyword>
<keyword evidence="5" id="KW-0406">Ion transport</keyword>
<evidence type="ECO:0000256" key="2">
    <source>
        <dbReference type="ARBA" id="ARBA00022448"/>
    </source>
</evidence>
<dbReference type="InterPro" id="IPR011333">
    <property type="entry name" value="SKP1/BTB/POZ_sf"/>
</dbReference>
<keyword evidence="6" id="KW-0472">Membrane</keyword>
<evidence type="ECO:0000256" key="6">
    <source>
        <dbReference type="ARBA" id="ARBA00023136"/>
    </source>
</evidence>
<dbReference type="GO" id="GO:0045211">
    <property type="term" value="C:postsynaptic membrane"/>
    <property type="evidence" value="ECO:0007669"/>
    <property type="project" value="TreeGrafter"/>
</dbReference>
<evidence type="ECO:0000259" key="8">
    <source>
        <dbReference type="Pfam" id="PF02214"/>
    </source>
</evidence>
<dbReference type="GO" id="GO:0032809">
    <property type="term" value="C:neuronal cell body membrane"/>
    <property type="evidence" value="ECO:0007669"/>
    <property type="project" value="TreeGrafter"/>
</dbReference>
<proteinExistence type="predicted"/>
<dbReference type="Gene3D" id="3.30.710.10">
    <property type="entry name" value="Potassium Channel Kv1.1, Chain A"/>
    <property type="match status" value="1"/>
</dbReference>
<evidence type="ECO:0000313" key="9">
    <source>
        <dbReference type="Proteomes" id="UP000887565"/>
    </source>
</evidence>
<name>A0A915KIU7_ROMCU</name>
<evidence type="ECO:0000256" key="3">
    <source>
        <dbReference type="ARBA" id="ARBA00022692"/>
    </source>
</evidence>
<evidence type="ECO:0000256" key="7">
    <source>
        <dbReference type="ARBA" id="ARBA00023303"/>
    </source>
</evidence>
<dbReference type="PANTHER" id="PTHR11537:SF252">
    <property type="entry name" value="POTASSIUM VOLTAGE-GATED CHANNEL PROTEIN SHAW"/>
    <property type="match status" value="1"/>
</dbReference>
<evidence type="ECO:0000256" key="5">
    <source>
        <dbReference type="ARBA" id="ARBA00023065"/>
    </source>
</evidence>
<protein>
    <submittedName>
        <fullName evidence="10">Potassium channel tetramerisation-type BTB domain-containing protein</fullName>
    </submittedName>
</protein>
<dbReference type="GO" id="GO:0032590">
    <property type="term" value="C:dendrite membrane"/>
    <property type="evidence" value="ECO:0007669"/>
    <property type="project" value="TreeGrafter"/>
</dbReference>
<keyword evidence="7" id="KW-0407">Ion channel</keyword>